<keyword evidence="4 9" id="KW-0808">Transferase</keyword>
<dbReference type="GO" id="GO:0004396">
    <property type="term" value="F:hexokinase activity"/>
    <property type="evidence" value="ECO:0007669"/>
    <property type="project" value="UniProtKB-UniRule"/>
</dbReference>
<keyword evidence="10" id="KW-1133">Transmembrane helix</keyword>
<dbReference type="PANTHER" id="PTHR19443:SF18">
    <property type="entry name" value="HEXOKINASE-LIKE 2 PROTEIN-RELATED"/>
    <property type="match status" value="1"/>
</dbReference>
<sequence length="493" mass="54094">MKKEVVVVVVAAVSTAATIAAVAALVRQRRRRKEQRWKQTQTILRKFARECATPVPRLWQVANALVSEMQASLASNETTTDLNMLLSYLASLPNGEEKGLYYGINLRATDFLILCARLGGKNEPISDLHREEISIPSDVMCGTSQELFDYIAGEFAKFVNAHPDNGNDTSAKEKKLGYTWSHSVDQVTTLSPSAIKWKNFAANDTVEETLVTNINQALAKHDLNMRVYALVDDTIGSLAGGRFYNRDCVAAVTLGTGTNAAYVESSQAVPKWQGPSPKSGEIVISTEWGNFSSSSFPVTEFDASLDAESLNPGSMIFEKLVSGMYLGEIVRRVLLRMAKEADLFGDTVPPKLMMPYLLRPPDMATMHQDTSEDHELVREKLEEVFGITDSTPKAREAVVEVCDIVTERAARLAAAGIVGIIKKLGRIELKKSVVNVEGGLYEHYRIFRNYLHSSVWEMLGNELSDNVIVEPSHGGSGAGALFLAASQTQNPES</sequence>
<dbReference type="GO" id="GO:0005524">
    <property type="term" value="F:ATP binding"/>
    <property type="evidence" value="ECO:0007669"/>
    <property type="project" value="UniProtKB-UniRule"/>
</dbReference>
<keyword evidence="10" id="KW-0472">Membrane</keyword>
<proteinExistence type="inferred from homology"/>
<evidence type="ECO:0000256" key="6">
    <source>
        <dbReference type="ARBA" id="ARBA00022777"/>
    </source>
</evidence>
<protein>
    <recommendedName>
        <fullName evidence="9">Phosphotransferase</fullName>
        <ecNumber evidence="9">2.7.1.-</ecNumber>
    </recommendedName>
</protein>
<evidence type="ECO:0000256" key="4">
    <source>
        <dbReference type="ARBA" id="ARBA00022679"/>
    </source>
</evidence>
<keyword evidence="10" id="KW-0812">Transmembrane</keyword>
<dbReference type="InterPro" id="IPR001312">
    <property type="entry name" value="Hexokinase"/>
</dbReference>
<evidence type="ECO:0000259" key="12">
    <source>
        <dbReference type="Pfam" id="PF03727"/>
    </source>
</evidence>
<dbReference type="GO" id="GO:0005739">
    <property type="term" value="C:mitochondrion"/>
    <property type="evidence" value="ECO:0007669"/>
    <property type="project" value="UniProtKB-ARBA"/>
</dbReference>
<comment type="pathway">
    <text evidence="1">Carbohydrate degradation; glycolysis; D-glyceraldehyde 3-phosphate and glycerone phosphate from D-glucose: step 1/4.</text>
</comment>
<dbReference type="Gene3D" id="3.40.367.20">
    <property type="match status" value="1"/>
</dbReference>
<evidence type="ECO:0000256" key="8">
    <source>
        <dbReference type="ARBA" id="ARBA00023152"/>
    </source>
</evidence>
<evidence type="ECO:0000256" key="3">
    <source>
        <dbReference type="ARBA" id="ARBA00009225"/>
    </source>
</evidence>
<dbReference type="EMBL" id="JBCGBO010000001">
    <property type="protein sequence ID" value="KAK9228498.1"/>
    <property type="molecule type" value="Genomic_DNA"/>
</dbReference>
<dbReference type="EC" id="2.7.1.-" evidence="9"/>
<comment type="similarity">
    <text evidence="3 9">Belongs to the hexokinase family.</text>
</comment>
<reference evidence="13 14" key="1">
    <citation type="submission" date="2024-05" db="EMBL/GenBank/DDBJ databases">
        <title>Haplotype-resolved chromosome-level genome assembly of Huyou (Citrus changshanensis).</title>
        <authorList>
            <person name="Miao C."/>
            <person name="Chen W."/>
            <person name="Wu Y."/>
            <person name="Wang L."/>
            <person name="Zhao S."/>
            <person name="Grierson D."/>
            <person name="Xu C."/>
            <person name="Chen K."/>
        </authorList>
    </citation>
    <scope>NUCLEOTIDE SEQUENCE [LARGE SCALE GENOMIC DNA]</scope>
    <source>
        <strain evidence="13">01-14</strain>
        <tissue evidence="13">Leaf</tissue>
    </source>
</reference>
<dbReference type="Pfam" id="PF00349">
    <property type="entry name" value="Hexokinase_1"/>
    <property type="match status" value="1"/>
</dbReference>
<evidence type="ECO:0000313" key="14">
    <source>
        <dbReference type="Proteomes" id="UP001428341"/>
    </source>
</evidence>
<dbReference type="InterPro" id="IPR022673">
    <property type="entry name" value="Hexokinase_C"/>
</dbReference>
<dbReference type="Proteomes" id="UP001428341">
    <property type="component" value="Unassembled WGS sequence"/>
</dbReference>
<evidence type="ECO:0000256" key="10">
    <source>
        <dbReference type="SAM" id="Phobius"/>
    </source>
</evidence>
<dbReference type="PROSITE" id="PS51748">
    <property type="entry name" value="HEXOKINASE_2"/>
    <property type="match status" value="1"/>
</dbReference>
<evidence type="ECO:0000256" key="5">
    <source>
        <dbReference type="ARBA" id="ARBA00022741"/>
    </source>
</evidence>
<dbReference type="InterPro" id="IPR022672">
    <property type="entry name" value="Hexokinase_N"/>
</dbReference>
<evidence type="ECO:0000256" key="1">
    <source>
        <dbReference type="ARBA" id="ARBA00004888"/>
    </source>
</evidence>
<dbReference type="SUPFAM" id="SSF53067">
    <property type="entry name" value="Actin-like ATPase domain"/>
    <property type="match status" value="2"/>
</dbReference>
<gene>
    <name evidence="13" type="ORF">WN944_021449</name>
</gene>
<dbReference type="PANTHER" id="PTHR19443">
    <property type="entry name" value="HEXOKINASE"/>
    <property type="match status" value="1"/>
</dbReference>
<dbReference type="FunFam" id="3.40.367.20:FF:000003">
    <property type="entry name" value="Phosphotransferase"/>
    <property type="match status" value="1"/>
</dbReference>
<dbReference type="GO" id="GO:0005829">
    <property type="term" value="C:cytosol"/>
    <property type="evidence" value="ECO:0007669"/>
    <property type="project" value="TreeGrafter"/>
</dbReference>
<evidence type="ECO:0000256" key="7">
    <source>
        <dbReference type="ARBA" id="ARBA00022840"/>
    </source>
</evidence>
<evidence type="ECO:0000313" key="13">
    <source>
        <dbReference type="EMBL" id="KAK9228498.1"/>
    </source>
</evidence>
<organism evidence="13 14">
    <name type="scientific">Citrus x changshan-huyou</name>
    <dbReference type="NCBI Taxonomy" id="2935761"/>
    <lineage>
        <taxon>Eukaryota</taxon>
        <taxon>Viridiplantae</taxon>
        <taxon>Streptophyta</taxon>
        <taxon>Embryophyta</taxon>
        <taxon>Tracheophyta</taxon>
        <taxon>Spermatophyta</taxon>
        <taxon>Magnoliopsida</taxon>
        <taxon>eudicotyledons</taxon>
        <taxon>Gunneridae</taxon>
        <taxon>Pentapetalae</taxon>
        <taxon>rosids</taxon>
        <taxon>malvids</taxon>
        <taxon>Sapindales</taxon>
        <taxon>Rutaceae</taxon>
        <taxon>Aurantioideae</taxon>
        <taxon>Citrus</taxon>
    </lineage>
</organism>
<feature type="domain" description="Hexokinase N-terminal" evidence="11">
    <location>
        <begin position="44"/>
        <end position="241"/>
    </location>
</feature>
<keyword evidence="6 9" id="KW-0418">Kinase</keyword>
<name>A0AAP0MWY4_9ROSI</name>
<feature type="domain" description="Hexokinase C-terminal" evidence="12">
    <location>
        <begin position="250"/>
        <end position="485"/>
    </location>
</feature>
<accession>A0AAP0MWY4</accession>
<dbReference type="GO" id="GO:0001678">
    <property type="term" value="P:intracellular glucose homeostasis"/>
    <property type="evidence" value="ECO:0007669"/>
    <property type="project" value="InterPro"/>
</dbReference>
<feature type="transmembrane region" description="Helical" evidence="10">
    <location>
        <begin position="6"/>
        <end position="26"/>
    </location>
</feature>
<dbReference type="PRINTS" id="PR00475">
    <property type="entry name" value="HEXOKINASE"/>
</dbReference>
<evidence type="ECO:0000259" key="11">
    <source>
        <dbReference type="Pfam" id="PF00349"/>
    </source>
</evidence>
<dbReference type="GO" id="GO:0005536">
    <property type="term" value="F:D-glucose binding"/>
    <property type="evidence" value="ECO:0007669"/>
    <property type="project" value="InterPro"/>
</dbReference>
<dbReference type="Gene3D" id="3.30.420.40">
    <property type="match status" value="1"/>
</dbReference>
<comment type="caution">
    <text evidence="13">The sequence shown here is derived from an EMBL/GenBank/DDBJ whole genome shotgun (WGS) entry which is preliminary data.</text>
</comment>
<keyword evidence="14" id="KW-1185">Reference proteome</keyword>
<dbReference type="AlphaFoldDB" id="A0AAP0MWY4"/>
<evidence type="ECO:0000256" key="2">
    <source>
        <dbReference type="ARBA" id="ARBA00005028"/>
    </source>
</evidence>
<dbReference type="GO" id="GO:0006096">
    <property type="term" value="P:glycolytic process"/>
    <property type="evidence" value="ECO:0007669"/>
    <property type="project" value="UniProtKB-KW"/>
</dbReference>
<dbReference type="InterPro" id="IPR043129">
    <property type="entry name" value="ATPase_NBD"/>
</dbReference>
<keyword evidence="5 9" id="KW-0547">Nucleotide-binding</keyword>
<comment type="pathway">
    <text evidence="2">Carbohydrate metabolism; hexose metabolism.</text>
</comment>
<dbReference type="FunFam" id="3.30.420.40:FF:000321">
    <property type="entry name" value="Phosphotransferase"/>
    <property type="match status" value="1"/>
</dbReference>
<keyword evidence="8 9" id="KW-0324">Glycolysis</keyword>
<dbReference type="Pfam" id="PF03727">
    <property type="entry name" value="Hexokinase_2"/>
    <property type="match status" value="1"/>
</dbReference>
<evidence type="ECO:0000256" key="9">
    <source>
        <dbReference type="RuleBase" id="RU362007"/>
    </source>
</evidence>
<keyword evidence="7 9" id="KW-0067">ATP-binding</keyword>